<comment type="caution">
    <text evidence="2">The sequence shown here is derived from an EMBL/GenBank/DDBJ whole genome shotgun (WGS) entry which is preliminary data.</text>
</comment>
<dbReference type="Proteomes" id="UP001212841">
    <property type="component" value="Unassembled WGS sequence"/>
</dbReference>
<evidence type="ECO:0000313" key="2">
    <source>
        <dbReference type="EMBL" id="KAJ3027988.1"/>
    </source>
</evidence>
<reference evidence="2" key="1">
    <citation type="submission" date="2020-05" db="EMBL/GenBank/DDBJ databases">
        <title>Phylogenomic resolution of chytrid fungi.</title>
        <authorList>
            <person name="Stajich J.E."/>
            <person name="Amses K."/>
            <person name="Simmons R."/>
            <person name="Seto K."/>
            <person name="Myers J."/>
            <person name="Bonds A."/>
            <person name="Quandt C.A."/>
            <person name="Barry K."/>
            <person name="Liu P."/>
            <person name="Grigoriev I."/>
            <person name="Longcore J.E."/>
            <person name="James T.Y."/>
        </authorList>
    </citation>
    <scope>NUCLEOTIDE SEQUENCE</scope>
    <source>
        <strain evidence="2">JEL0318</strain>
    </source>
</reference>
<evidence type="ECO:0000256" key="1">
    <source>
        <dbReference type="SAM" id="MobiDB-lite"/>
    </source>
</evidence>
<accession>A0AAD5RZY0</accession>
<dbReference type="EMBL" id="JADGJD010002834">
    <property type="protein sequence ID" value="KAJ3027988.1"/>
    <property type="molecule type" value="Genomic_DNA"/>
</dbReference>
<proteinExistence type="predicted"/>
<name>A0AAD5RZY0_9FUNG</name>
<feature type="non-terminal residue" evidence="2">
    <location>
        <position position="110"/>
    </location>
</feature>
<gene>
    <name evidence="2" type="ORF">HK097_006049</name>
</gene>
<dbReference type="AlphaFoldDB" id="A0AAD5RZY0"/>
<feature type="region of interest" description="Disordered" evidence="1">
    <location>
        <begin position="73"/>
        <end position="110"/>
    </location>
</feature>
<feature type="compositionally biased region" description="Basic residues" evidence="1">
    <location>
        <begin position="95"/>
        <end position="110"/>
    </location>
</feature>
<organism evidence="2 3">
    <name type="scientific">Rhizophlyctis rosea</name>
    <dbReference type="NCBI Taxonomy" id="64517"/>
    <lineage>
        <taxon>Eukaryota</taxon>
        <taxon>Fungi</taxon>
        <taxon>Fungi incertae sedis</taxon>
        <taxon>Chytridiomycota</taxon>
        <taxon>Chytridiomycota incertae sedis</taxon>
        <taxon>Chytridiomycetes</taxon>
        <taxon>Rhizophlyctidales</taxon>
        <taxon>Rhizophlyctidaceae</taxon>
        <taxon>Rhizophlyctis</taxon>
    </lineage>
</organism>
<sequence>MTDQRKENLARARAQRKINLETKKYSKDKRTAAEIRAEEEIQRRAEERAAKKAEDLLAKRQLDAELEELRQWKKMQAEQQKGSGKGKKADEGPIKKKKKPAKKVKPPPSD</sequence>
<evidence type="ECO:0000313" key="3">
    <source>
        <dbReference type="Proteomes" id="UP001212841"/>
    </source>
</evidence>
<keyword evidence="3" id="KW-1185">Reference proteome</keyword>
<protein>
    <submittedName>
        <fullName evidence="2">Uncharacterized protein</fullName>
    </submittedName>
</protein>